<organism evidence="3 4">
    <name type="scientific">Ambispora leptoticha</name>
    <dbReference type="NCBI Taxonomy" id="144679"/>
    <lineage>
        <taxon>Eukaryota</taxon>
        <taxon>Fungi</taxon>
        <taxon>Fungi incertae sedis</taxon>
        <taxon>Mucoromycota</taxon>
        <taxon>Glomeromycotina</taxon>
        <taxon>Glomeromycetes</taxon>
        <taxon>Archaeosporales</taxon>
        <taxon>Ambisporaceae</taxon>
        <taxon>Ambispora</taxon>
    </lineage>
</organism>
<evidence type="ECO:0000313" key="4">
    <source>
        <dbReference type="Proteomes" id="UP000789508"/>
    </source>
</evidence>
<evidence type="ECO:0000259" key="2">
    <source>
        <dbReference type="Pfam" id="PF10338"/>
    </source>
</evidence>
<feature type="domain" description="DUF2423" evidence="2">
    <location>
        <begin position="1"/>
        <end position="27"/>
    </location>
</feature>
<dbReference type="Pfam" id="PF10338">
    <property type="entry name" value="YBL028C_N"/>
    <property type="match status" value="1"/>
</dbReference>
<proteinExistence type="predicted"/>
<keyword evidence="4" id="KW-1185">Reference proteome</keyword>
<gene>
    <name evidence="3" type="ORF">ALEPTO_LOCUS949</name>
</gene>
<comment type="caution">
    <text evidence="3">The sequence shown here is derived from an EMBL/GenBank/DDBJ whole genome shotgun (WGS) entry which is preliminary data.</text>
</comment>
<feature type="compositionally biased region" description="Low complexity" evidence="1">
    <location>
        <begin position="35"/>
        <end position="45"/>
    </location>
</feature>
<reference evidence="3" key="1">
    <citation type="submission" date="2021-06" db="EMBL/GenBank/DDBJ databases">
        <authorList>
            <person name="Kallberg Y."/>
            <person name="Tangrot J."/>
            <person name="Rosling A."/>
        </authorList>
    </citation>
    <scope>NUCLEOTIDE SEQUENCE</scope>
    <source>
        <strain evidence="3">FL130A</strain>
    </source>
</reference>
<feature type="region of interest" description="Disordered" evidence="1">
    <location>
        <begin position="35"/>
        <end position="66"/>
    </location>
</feature>
<dbReference type="EMBL" id="CAJVPS010000087">
    <property type="protein sequence ID" value="CAG8450028.1"/>
    <property type="molecule type" value="Genomic_DNA"/>
</dbReference>
<protein>
    <submittedName>
        <fullName evidence="3">3272_t:CDS:1</fullName>
    </submittedName>
</protein>
<dbReference type="InterPro" id="IPR019434">
    <property type="entry name" value="DUF2423"/>
</dbReference>
<dbReference type="Proteomes" id="UP000789508">
    <property type="component" value="Unassembled WGS sequence"/>
</dbReference>
<evidence type="ECO:0000256" key="1">
    <source>
        <dbReference type="SAM" id="MobiDB-lite"/>
    </source>
</evidence>
<name>A0A9N8YVV2_9GLOM</name>
<dbReference type="AlphaFoldDB" id="A0A9N8YVV2"/>
<sequence>MAKGLRSKSKRHFRAIKHKTVDTSTTAAVANALINNNNESSSTSSPLIEVEMTDSKKKTSSSKKNKKLTGSLLYSVLGLLDPDEISVTNTALSPLELLYALIDVEEFPLYEK</sequence>
<evidence type="ECO:0000313" key="3">
    <source>
        <dbReference type="EMBL" id="CAG8450028.1"/>
    </source>
</evidence>
<accession>A0A9N8YVV2</accession>